<evidence type="ECO:0000256" key="6">
    <source>
        <dbReference type="ARBA" id="ARBA00022777"/>
    </source>
</evidence>
<evidence type="ECO:0000256" key="3">
    <source>
        <dbReference type="ARBA" id="ARBA00011881"/>
    </source>
</evidence>
<evidence type="ECO:0000313" key="11">
    <source>
        <dbReference type="Proteomes" id="UP000674938"/>
    </source>
</evidence>
<dbReference type="SMART" id="SM00954">
    <property type="entry name" value="RelA_SpoT"/>
    <property type="match status" value="1"/>
</dbReference>
<feature type="coiled-coil region" evidence="8">
    <location>
        <begin position="172"/>
        <end position="199"/>
    </location>
</feature>
<dbReference type="GO" id="GO:0016301">
    <property type="term" value="F:kinase activity"/>
    <property type="evidence" value="ECO:0007669"/>
    <property type="project" value="UniProtKB-KW"/>
</dbReference>
<feature type="domain" description="RelA/SpoT" evidence="9">
    <location>
        <begin position="43"/>
        <end position="164"/>
    </location>
</feature>
<comment type="pathway">
    <text evidence="1">Purine metabolism; ppGpp biosynthesis; ppGpp from GTP: step 1/2.</text>
</comment>
<dbReference type="AlphaFoldDB" id="A0A940P4Z7"/>
<name>A0A940P4Z7_9ENTE</name>
<sequence length="238" mass="28360">MEKWELFLAPYEQAVSEMKIKLKGIRKQFRERNQHAPIEFVTGRVKPADSIKIKSKLRGIPMDKLESEMQDIAGLRIMCQFVDDIYEVVRLIRSRKDMTVVQERDYITNMKESGYRSYHLIIEYPVQIITGEKKIYAEIQIRTLAMNFWATIEHSLNYKYQGEFPQEINERLRNASEAANLLDEEMSKIREEIQEAQHLFSHGRGKQDDLYYQDFLKLHESELLKELNDQRRLEEPLD</sequence>
<comment type="caution">
    <text evidence="10">The sequence shown here is derived from an EMBL/GenBank/DDBJ whole genome shotgun (WGS) entry which is preliminary data.</text>
</comment>
<protein>
    <submittedName>
        <fullName evidence="10">GTP pyrophosphokinase family protein</fullName>
    </submittedName>
</protein>
<dbReference type="EMBL" id="JAEEGA010000001">
    <property type="protein sequence ID" value="MBP1039841.1"/>
    <property type="molecule type" value="Genomic_DNA"/>
</dbReference>
<evidence type="ECO:0000256" key="7">
    <source>
        <dbReference type="ARBA" id="ARBA00022840"/>
    </source>
</evidence>
<evidence type="ECO:0000256" key="4">
    <source>
        <dbReference type="ARBA" id="ARBA00022679"/>
    </source>
</evidence>
<organism evidence="10 11">
    <name type="scientific">Vagococcus allomyrinae</name>
    <dbReference type="NCBI Taxonomy" id="2794353"/>
    <lineage>
        <taxon>Bacteria</taxon>
        <taxon>Bacillati</taxon>
        <taxon>Bacillota</taxon>
        <taxon>Bacilli</taxon>
        <taxon>Lactobacillales</taxon>
        <taxon>Enterococcaceae</taxon>
        <taxon>Vagococcus</taxon>
    </lineage>
</organism>
<evidence type="ECO:0000313" key="10">
    <source>
        <dbReference type="EMBL" id="MBP1039841.1"/>
    </source>
</evidence>
<dbReference type="Proteomes" id="UP000674938">
    <property type="component" value="Unassembled WGS sequence"/>
</dbReference>
<reference evidence="10" key="1">
    <citation type="submission" date="2020-12" db="EMBL/GenBank/DDBJ databases">
        <title>Vagococcus allomyrinae sp. nov. and Enterococcus lavae sp. nov., isolated from the larvae of Allomyrina dichotoma.</title>
        <authorList>
            <person name="Lee S.D."/>
        </authorList>
    </citation>
    <scope>NUCLEOTIDE SEQUENCE</scope>
    <source>
        <strain evidence="10">BWB3-3</strain>
    </source>
</reference>
<evidence type="ECO:0000256" key="8">
    <source>
        <dbReference type="SAM" id="Coils"/>
    </source>
</evidence>
<evidence type="ECO:0000256" key="2">
    <source>
        <dbReference type="ARBA" id="ARBA00007476"/>
    </source>
</evidence>
<evidence type="ECO:0000256" key="5">
    <source>
        <dbReference type="ARBA" id="ARBA00022741"/>
    </source>
</evidence>
<keyword evidence="6" id="KW-0418">Kinase</keyword>
<dbReference type="GO" id="GO:0015969">
    <property type="term" value="P:guanosine tetraphosphate metabolic process"/>
    <property type="evidence" value="ECO:0007669"/>
    <property type="project" value="InterPro"/>
</dbReference>
<dbReference type="SUPFAM" id="SSF81301">
    <property type="entry name" value="Nucleotidyltransferase"/>
    <property type="match status" value="1"/>
</dbReference>
<dbReference type="Gene3D" id="1.10.287.860">
    <property type="entry name" value="Nucleotidyltransferase"/>
    <property type="match status" value="1"/>
</dbReference>
<comment type="similarity">
    <text evidence="2">Belongs to the RelA/SpoT family.</text>
</comment>
<dbReference type="PANTHER" id="PTHR47837:SF1">
    <property type="entry name" value="GTP PYROPHOSPHOKINASE YJBM"/>
    <property type="match status" value="1"/>
</dbReference>
<dbReference type="CDD" id="cd05399">
    <property type="entry name" value="NT_Rel-Spo_like"/>
    <property type="match status" value="1"/>
</dbReference>
<dbReference type="FunFam" id="3.30.460.10:FF:000012">
    <property type="entry name" value="GTP pyrophosphokinase YjbM"/>
    <property type="match status" value="1"/>
</dbReference>
<dbReference type="InterPro" id="IPR052366">
    <property type="entry name" value="GTP_Pyrophosphokinase"/>
</dbReference>
<dbReference type="PANTHER" id="PTHR47837">
    <property type="entry name" value="GTP PYROPHOSPHOKINASE YJBM"/>
    <property type="match status" value="1"/>
</dbReference>
<comment type="subunit">
    <text evidence="3">Homotetramer.</text>
</comment>
<dbReference type="InterPro" id="IPR007685">
    <property type="entry name" value="RelA_SpoT"/>
</dbReference>
<dbReference type="Pfam" id="PF04607">
    <property type="entry name" value="RelA_SpoT"/>
    <property type="match status" value="1"/>
</dbReference>
<accession>A0A940P4Z7</accession>
<dbReference type="InterPro" id="IPR043519">
    <property type="entry name" value="NT_sf"/>
</dbReference>
<dbReference type="GO" id="GO:0005524">
    <property type="term" value="F:ATP binding"/>
    <property type="evidence" value="ECO:0007669"/>
    <property type="project" value="UniProtKB-KW"/>
</dbReference>
<evidence type="ECO:0000256" key="1">
    <source>
        <dbReference type="ARBA" id="ARBA00004976"/>
    </source>
</evidence>
<proteinExistence type="inferred from homology"/>
<keyword evidence="8" id="KW-0175">Coiled coil</keyword>
<evidence type="ECO:0000259" key="9">
    <source>
        <dbReference type="SMART" id="SM00954"/>
    </source>
</evidence>
<keyword evidence="11" id="KW-1185">Reference proteome</keyword>
<gene>
    <name evidence="10" type="ORF">I6N95_02340</name>
</gene>
<keyword evidence="4" id="KW-0808">Transferase</keyword>
<dbReference type="Gene3D" id="3.30.460.10">
    <property type="entry name" value="Beta Polymerase, domain 2"/>
    <property type="match status" value="1"/>
</dbReference>
<keyword evidence="5" id="KW-0547">Nucleotide-binding</keyword>
<dbReference type="RefSeq" id="WP_209524725.1">
    <property type="nucleotide sequence ID" value="NZ_JAEEGA010000001.1"/>
</dbReference>
<keyword evidence="7" id="KW-0067">ATP-binding</keyword>
<dbReference type="FunFam" id="1.10.287.860:FF:000001">
    <property type="entry name" value="GTP pyrophosphokinase YjbM"/>
    <property type="match status" value="1"/>
</dbReference>